<gene>
    <name evidence="1" type="ORF">FWK35_00013844</name>
</gene>
<sequence length="315" mass="36245">MQLRTINLRRKDTVKRLFKSRSKVTKFSGPDKDYGDIDTELECDQFKLDPQEFENKKIELPNSIPESNEHREDISICLPDHMKCCAHYLNLIATTDIAKITDRSYLQISNATFEKLFKFWNLVSRSTTASDIVKKLIPLFEELKLNKLKTTEWLFLQEYCEVMEPLASALDKLQGEKKSKAFIIASISHPKFKMNWVPIRYRSFCRNVFVSECNTLSAVINSSPNSGSSSKENDESDDNEFFNNLLQSSFPENFIDDNSNESHCSTKSRNINLAGIQSSSFLNSKKEDLTMLDSFGIVQKHLLLYVPDKCKMNLS</sequence>
<dbReference type="AlphaFoldDB" id="A0A6G0Y6Y8"/>
<reference evidence="1 2" key="1">
    <citation type="submission" date="2019-08" db="EMBL/GenBank/DDBJ databases">
        <title>Whole genome of Aphis craccivora.</title>
        <authorList>
            <person name="Voronova N.V."/>
            <person name="Shulinski R.S."/>
            <person name="Bandarenka Y.V."/>
            <person name="Zhorov D.G."/>
            <person name="Warner D."/>
        </authorList>
    </citation>
    <scope>NUCLEOTIDE SEQUENCE [LARGE SCALE GENOMIC DNA]</scope>
    <source>
        <strain evidence="1">180601</strain>
        <tissue evidence="1">Whole Body</tissue>
    </source>
</reference>
<evidence type="ECO:0000313" key="1">
    <source>
        <dbReference type="EMBL" id="KAF0750102.1"/>
    </source>
</evidence>
<protein>
    <submittedName>
        <fullName evidence="1">Dimer Tnp hAT domain-containing protein</fullName>
    </submittedName>
</protein>
<dbReference type="PANTHER" id="PTHR47501">
    <property type="entry name" value="TRANSPOSASE-RELATED"/>
    <property type="match status" value="1"/>
</dbReference>
<dbReference type="SUPFAM" id="SSF53098">
    <property type="entry name" value="Ribonuclease H-like"/>
    <property type="match status" value="1"/>
</dbReference>
<name>A0A6G0Y6Y8_APHCR</name>
<dbReference type="InterPro" id="IPR012337">
    <property type="entry name" value="RNaseH-like_sf"/>
</dbReference>
<dbReference type="EMBL" id="VUJU01005840">
    <property type="protein sequence ID" value="KAF0750102.1"/>
    <property type="molecule type" value="Genomic_DNA"/>
</dbReference>
<dbReference type="PANTHER" id="PTHR47501:SF5">
    <property type="entry name" value="HAT C-TERMINAL DIMERISATION DOMAIN-CONTAINING PROTEIN"/>
    <property type="match status" value="1"/>
</dbReference>
<organism evidence="1 2">
    <name type="scientific">Aphis craccivora</name>
    <name type="common">Cowpea aphid</name>
    <dbReference type="NCBI Taxonomy" id="307492"/>
    <lineage>
        <taxon>Eukaryota</taxon>
        <taxon>Metazoa</taxon>
        <taxon>Ecdysozoa</taxon>
        <taxon>Arthropoda</taxon>
        <taxon>Hexapoda</taxon>
        <taxon>Insecta</taxon>
        <taxon>Pterygota</taxon>
        <taxon>Neoptera</taxon>
        <taxon>Paraneoptera</taxon>
        <taxon>Hemiptera</taxon>
        <taxon>Sternorrhyncha</taxon>
        <taxon>Aphidomorpha</taxon>
        <taxon>Aphidoidea</taxon>
        <taxon>Aphididae</taxon>
        <taxon>Aphidini</taxon>
        <taxon>Aphis</taxon>
        <taxon>Aphis</taxon>
    </lineage>
</organism>
<keyword evidence="2" id="KW-1185">Reference proteome</keyword>
<comment type="caution">
    <text evidence="1">The sequence shown here is derived from an EMBL/GenBank/DDBJ whole genome shotgun (WGS) entry which is preliminary data.</text>
</comment>
<accession>A0A6G0Y6Y8</accession>
<evidence type="ECO:0000313" key="2">
    <source>
        <dbReference type="Proteomes" id="UP000478052"/>
    </source>
</evidence>
<dbReference type="Proteomes" id="UP000478052">
    <property type="component" value="Unassembled WGS sequence"/>
</dbReference>
<proteinExistence type="predicted"/>